<feature type="domain" description="Thioredoxin" evidence="1">
    <location>
        <begin position="11"/>
        <end position="86"/>
    </location>
</feature>
<organism evidence="2 3">
    <name type="scientific">Pandoraea commovens</name>
    <dbReference type="NCBI Taxonomy" id="2508289"/>
    <lineage>
        <taxon>Bacteria</taxon>
        <taxon>Pseudomonadati</taxon>
        <taxon>Pseudomonadota</taxon>
        <taxon>Betaproteobacteria</taxon>
        <taxon>Burkholderiales</taxon>
        <taxon>Burkholderiaceae</taxon>
        <taxon>Pandoraea</taxon>
    </lineage>
</organism>
<dbReference type="EMBL" id="CP102780">
    <property type="protein sequence ID" value="UVA81466.1"/>
    <property type="molecule type" value="Genomic_DNA"/>
</dbReference>
<dbReference type="Proteomes" id="UP001058980">
    <property type="component" value="Chromosome"/>
</dbReference>
<dbReference type="InterPro" id="IPR013766">
    <property type="entry name" value="Thioredoxin_domain"/>
</dbReference>
<dbReference type="Gene3D" id="3.40.30.10">
    <property type="entry name" value="Glutaredoxin"/>
    <property type="match status" value="1"/>
</dbReference>
<proteinExistence type="predicted"/>
<protein>
    <submittedName>
        <fullName evidence="2">Thioredoxin family protein</fullName>
    </submittedName>
</protein>
<dbReference type="SUPFAM" id="SSF52833">
    <property type="entry name" value="Thioredoxin-like"/>
    <property type="match status" value="1"/>
</dbReference>
<evidence type="ECO:0000313" key="3">
    <source>
        <dbReference type="Proteomes" id="UP001058980"/>
    </source>
</evidence>
<evidence type="ECO:0000259" key="1">
    <source>
        <dbReference type="Pfam" id="PF00085"/>
    </source>
</evidence>
<dbReference type="Pfam" id="PF00085">
    <property type="entry name" value="Thioredoxin"/>
    <property type="match status" value="1"/>
</dbReference>
<gene>
    <name evidence="2" type="ORF">NTU39_10855</name>
</gene>
<reference evidence="2" key="1">
    <citation type="submission" date="2022-08" db="EMBL/GenBank/DDBJ databases">
        <title>Multi-unit outbreak of Pandoraea commovens among non-cystic fibrosis intensive care patients from 2019 to 2021 in Berlin, Germany.</title>
        <authorList>
            <person name="Menzel P."/>
        </authorList>
    </citation>
    <scope>NUCLEOTIDE SEQUENCE</scope>
    <source>
        <strain evidence="2">LB-19-202-79</strain>
    </source>
</reference>
<dbReference type="InterPro" id="IPR036249">
    <property type="entry name" value="Thioredoxin-like_sf"/>
</dbReference>
<evidence type="ECO:0000313" key="2">
    <source>
        <dbReference type="EMBL" id="UVA81466.1"/>
    </source>
</evidence>
<keyword evidence="3" id="KW-1185">Reference proteome</keyword>
<accession>A0ABY5QKX7</accession>
<dbReference type="CDD" id="cd02947">
    <property type="entry name" value="TRX_family"/>
    <property type="match status" value="1"/>
</dbReference>
<name>A0ABY5QKX7_9BURK</name>
<dbReference type="RefSeq" id="WP_257959813.1">
    <property type="nucleotide sequence ID" value="NZ_CP102780.1"/>
</dbReference>
<sequence>MNNVTTISDFAQFRTFIIETDKLTVACFEQCSSTADKQFAAEFEAIANKYCDSARFLKAYLNECENVANDLGIQTTPTAVFFQGWQRSLECAWGNP</sequence>